<dbReference type="InterPro" id="IPR050275">
    <property type="entry name" value="PGM_Phosphatase"/>
</dbReference>
<keyword evidence="2" id="KW-0413">Isomerase</keyword>
<sequence length="214" mass="23798">MKEQHSKAPIVTTLYLTRHGQTEWNLEGRLQGRKDSPLTEKGERHAGWLGESLADVPLDAIYSSSSPRAVRTAEILRGKRPIQLHAVKDLQEVDMGHWEGRTGADIAAGSPDEYEAFWKEPHRYEPTNGGESFVQLGNRVVPAIERILNENHGRSILVVTHAAVLNLLMTAFNGQAISEMWKPPILESTCLCKVVYGPGGMNVELHGDVSHYRT</sequence>
<dbReference type="SMART" id="SM00855">
    <property type="entry name" value="PGAM"/>
    <property type="match status" value="1"/>
</dbReference>
<dbReference type="EMBL" id="BMDD01000002">
    <property type="protein sequence ID" value="GGH77908.1"/>
    <property type="molecule type" value="Genomic_DNA"/>
</dbReference>
<dbReference type="PANTHER" id="PTHR48100">
    <property type="entry name" value="BROAD-SPECIFICITY PHOSPHATASE YOR283W-RELATED"/>
    <property type="match status" value="1"/>
</dbReference>
<evidence type="ECO:0000256" key="1">
    <source>
        <dbReference type="ARBA" id="ARBA00023152"/>
    </source>
</evidence>
<dbReference type="Pfam" id="PF00300">
    <property type="entry name" value="His_Phos_1"/>
    <property type="match status" value="1"/>
</dbReference>
<dbReference type="SUPFAM" id="SSF53254">
    <property type="entry name" value="Phosphoglycerate mutase-like"/>
    <property type="match status" value="1"/>
</dbReference>
<dbReference type="InterPro" id="IPR013078">
    <property type="entry name" value="His_Pase_superF_clade-1"/>
</dbReference>
<gene>
    <name evidence="3" type="primary">pgm</name>
    <name evidence="3" type="ORF">GCM10007362_22370</name>
</gene>
<dbReference type="InterPro" id="IPR029033">
    <property type="entry name" value="His_PPase_superfam"/>
</dbReference>
<comment type="caution">
    <text evidence="3">The sequence shown here is derived from an EMBL/GenBank/DDBJ whole genome shotgun (WGS) entry which is preliminary data.</text>
</comment>
<evidence type="ECO:0000313" key="3">
    <source>
        <dbReference type="EMBL" id="GGH77908.1"/>
    </source>
</evidence>
<name>A0ABQ1ZS78_9BACL</name>
<dbReference type="PANTHER" id="PTHR48100:SF1">
    <property type="entry name" value="HISTIDINE PHOSPHATASE FAMILY PROTEIN-RELATED"/>
    <property type="match status" value="1"/>
</dbReference>
<dbReference type="CDD" id="cd07067">
    <property type="entry name" value="HP_PGM_like"/>
    <property type="match status" value="1"/>
</dbReference>
<keyword evidence="4" id="KW-1185">Reference proteome</keyword>
<dbReference type="Proteomes" id="UP000605427">
    <property type="component" value="Unassembled WGS sequence"/>
</dbReference>
<dbReference type="InterPro" id="IPR001345">
    <property type="entry name" value="PG/BPGM_mutase_AS"/>
</dbReference>
<dbReference type="RefSeq" id="WP_172247418.1">
    <property type="nucleotide sequence ID" value="NZ_BMDD01000002.1"/>
</dbReference>
<evidence type="ECO:0000313" key="4">
    <source>
        <dbReference type="Proteomes" id="UP000605427"/>
    </source>
</evidence>
<protein>
    <submittedName>
        <fullName evidence="3">Phosphatase</fullName>
    </submittedName>
</protein>
<evidence type="ECO:0000256" key="2">
    <source>
        <dbReference type="ARBA" id="ARBA00023235"/>
    </source>
</evidence>
<dbReference type="PROSITE" id="PS00175">
    <property type="entry name" value="PG_MUTASE"/>
    <property type="match status" value="1"/>
</dbReference>
<dbReference type="Gene3D" id="3.40.50.1240">
    <property type="entry name" value="Phosphoglycerate mutase-like"/>
    <property type="match status" value="1"/>
</dbReference>
<accession>A0ABQ1ZS78</accession>
<keyword evidence="1" id="KW-0324">Glycolysis</keyword>
<reference evidence="4" key="1">
    <citation type="journal article" date="2019" name="Int. J. Syst. Evol. Microbiol.">
        <title>The Global Catalogue of Microorganisms (GCM) 10K type strain sequencing project: providing services to taxonomists for standard genome sequencing and annotation.</title>
        <authorList>
            <consortium name="The Broad Institute Genomics Platform"/>
            <consortium name="The Broad Institute Genome Sequencing Center for Infectious Disease"/>
            <person name="Wu L."/>
            <person name="Ma J."/>
        </authorList>
    </citation>
    <scope>NUCLEOTIDE SEQUENCE [LARGE SCALE GENOMIC DNA]</scope>
    <source>
        <strain evidence="4">CCM 8702</strain>
    </source>
</reference>
<proteinExistence type="predicted"/>
<organism evidence="3 4">
    <name type="scientific">Saccharibacillus endophyticus</name>
    <dbReference type="NCBI Taxonomy" id="2060666"/>
    <lineage>
        <taxon>Bacteria</taxon>
        <taxon>Bacillati</taxon>
        <taxon>Bacillota</taxon>
        <taxon>Bacilli</taxon>
        <taxon>Bacillales</taxon>
        <taxon>Paenibacillaceae</taxon>
        <taxon>Saccharibacillus</taxon>
    </lineage>
</organism>